<protein>
    <recommendedName>
        <fullName evidence="5">MD-2-related lipid-recognition domain-containing protein</fullName>
    </recommendedName>
</protein>
<feature type="signal peptide" evidence="2">
    <location>
        <begin position="1"/>
        <end position="18"/>
    </location>
</feature>
<evidence type="ECO:0008006" key="5">
    <source>
        <dbReference type="Google" id="ProtNLM"/>
    </source>
</evidence>
<evidence type="ECO:0000256" key="2">
    <source>
        <dbReference type="SAM" id="SignalP"/>
    </source>
</evidence>
<sequence>MYLFSGINLVALFLLCDTKTMGPPGTIHLDLVEPCGENPGGDVELETDLHKIDALGSKALSATIRMKIPLDDAVTYKIEVRKWDDGWKLQMDHSGKLCEETMKFAPKLWDQLKSVSTPEMPDECSLEPGEYKVKNLKAMTKDMAIPSIYYGKLQVEIWFYRDEELISCLVIEGDSQAPAGQ</sequence>
<dbReference type="Gene3D" id="2.70.220.10">
    <property type="entry name" value="Ganglioside GM2 activator"/>
    <property type="match status" value="1"/>
</dbReference>
<dbReference type="Proteomes" id="UP000327044">
    <property type="component" value="Unassembled WGS sequence"/>
</dbReference>
<name>A0A5N4AFV0_PHOPY</name>
<dbReference type="InterPro" id="IPR036846">
    <property type="entry name" value="GM2-AP_sf"/>
</dbReference>
<dbReference type="AlphaFoldDB" id="A0A5N4AFV0"/>
<comment type="caution">
    <text evidence="3">The sequence shown here is derived from an EMBL/GenBank/DDBJ whole genome shotgun (WGS) entry which is preliminary data.</text>
</comment>
<evidence type="ECO:0000313" key="4">
    <source>
        <dbReference type="Proteomes" id="UP000327044"/>
    </source>
</evidence>
<dbReference type="OrthoDB" id="6764543at2759"/>
<feature type="chain" id="PRO_5024435467" description="MD-2-related lipid-recognition domain-containing protein" evidence="2">
    <location>
        <begin position="19"/>
        <end position="181"/>
    </location>
</feature>
<accession>A0A5N4AFV0</accession>
<dbReference type="EMBL" id="VVIM01000007">
    <property type="protein sequence ID" value="KAB0796191.1"/>
    <property type="molecule type" value="Genomic_DNA"/>
</dbReference>
<evidence type="ECO:0000256" key="1">
    <source>
        <dbReference type="ARBA" id="ARBA00022729"/>
    </source>
</evidence>
<reference evidence="3 4" key="1">
    <citation type="journal article" date="2018" name="Elife">
        <title>Firefly genomes illuminate parallel origins of bioluminescence in beetles.</title>
        <authorList>
            <person name="Fallon T.R."/>
            <person name="Lower S.E."/>
            <person name="Chang C.H."/>
            <person name="Bessho-Uehara M."/>
            <person name="Martin G.J."/>
            <person name="Bewick A.J."/>
            <person name="Behringer M."/>
            <person name="Debat H.J."/>
            <person name="Wong I."/>
            <person name="Day J.C."/>
            <person name="Suvorov A."/>
            <person name="Silva C.J."/>
            <person name="Stanger-Hall K.F."/>
            <person name="Hall D.W."/>
            <person name="Schmitz R.J."/>
            <person name="Nelson D.R."/>
            <person name="Lewis S.M."/>
            <person name="Shigenobu S."/>
            <person name="Bybee S.M."/>
            <person name="Larracuente A.M."/>
            <person name="Oba Y."/>
            <person name="Weng J.K."/>
        </authorList>
    </citation>
    <scope>NUCLEOTIDE SEQUENCE [LARGE SCALE GENOMIC DNA]</scope>
    <source>
        <strain evidence="3">1611_PpyrPB1</strain>
        <tissue evidence="3">Whole body</tissue>
    </source>
</reference>
<keyword evidence="1 2" id="KW-0732">Signal</keyword>
<dbReference type="InParanoid" id="A0A5N4AFV0"/>
<evidence type="ECO:0000313" key="3">
    <source>
        <dbReference type="EMBL" id="KAB0796191.1"/>
    </source>
</evidence>
<keyword evidence="4" id="KW-1185">Reference proteome</keyword>
<organism evidence="3 4">
    <name type="scientific">Photinus pyralis</name>
    <name type="common">Common eastern firefly</name>
    <name type="synonym">Lampyris pyralis</name>
    <dbReference type="NCBI Taxonomy" id="7054"/>
    <lineage>
        <taxon>Eukaryota</taxon>
        <taxon>Metazoa</taxon>
        <taxon>Ecdysozoa</taxon>
        <taxon>Arthropoda</taxon>
        <taxon>Hexapoda</taxon>
        <taxon>Insecta</taxon>
        <taxon>Pterygota</taxon>
        <taxon>Neoptera</taxon>
        <taxon>Endopterygota</taxon>
        <taxon>Coleoptera</taxon>
        <taxon>Polyphaga</taxon>
        <taxon>Elateriformia</taxon>
        <taxon>Elateroidea</taxon>
        <taxon>Lampyridae</taxon>
        <taxon>Lampyrinae</taxon>
        <taxon>Photinus</taxon>
    </lineage>
</organism>
<proteinExistence type="predicted"/>
<gene>
    <name evidence="3" type="ORF">PPYR_10252</name>
</gene>